<organism evidence="1 2">
    <name type="scientific">Kistimonas scapharcae</name>
    <dbReference type="NCBI Taxonomy" id="1036133"/>
    <lineage>
        <taxon>Bacteria</taxon>
        <taxon>Pseudomonadati</taxon>
        <taxon>Pseudomonadota</taxon>
        <taxon>Gammaproteobacteria</taxon>
        <taxon>Oceanospirillales</taxon>
        <taxon>Endozoicomonadaceae</taxon>
        <taxon>Kistimonas</taxon>
    </lineage>
</organism>
<dbReference type="RefSeq" id="WP_345196248.1">
    <property type="nucleotide sequence ID" value="NZ_BAABFL010000367.1"/>
</dbReference>
<evidence type="ECO:0000313" key="1">
    <source>
        <dbReference type="EMBL" id="GAA4650147.1"/>
    </source>
</evidence>
<gene>
    <name evidence="1" type="ORF">GCM10023116_24300</name>
</gene>
<dbReference type="Proteomes" id="UP001500604">
    <property type="component" value="Unassembled WGS sequence"/>
</dbReference>
<reference evidence="2" key="1">
    <citation type="journal article" date="2019" name="Int. J. Syst. Evol. Microbiol.">
        <title>The Global Catalogue of Microorganisms (GCM) 10K type strain sequencing project: providing services to taxonomists for standard genome sequencing and annotation.</title>
        <authorList>
            <consortium name="The Broad Institute Genomics Platform"/>
            <consortium name="The Broad Institute Genome Sequencing Center for Infectious Disease"/>
            <person name="Wu L."/>
            <person name="Ma J."/>
        </authorList>
    </citation>
    <scope>NUCLEOTIDE SEQUENCE [LARGE SCALE GENOMIC DNA]</scope>
    <source>
        <strain evidence="2">JCM 17805</strain>
    </source>
</reference>
<accession>A0ABP8V5F6</accession>
<sequence length="72" mass="8075">MSKVERNRFGGKGGYSIIRAERFDSDGNLKSIAYEVVGPEGDFFDSFSDLDRAMRLLNSLVGEPEEDDASFY</sequence>
<name>A0ABP8V5F6_9GAMM</name>
<protein>
    <submittedName>
        <fullName evidence="1">Uncharacterized protein</fullName>
    </submittedName>
</protein>
<keyword evidence="2" id="KW-1185">Reference proteome</keyword>
<proteinExistence type="predicted"/>
<evidence type="ECO:0000313" key="2">
    <source>
        <dbReference type="Proteomes" id="UP001500604"/>
    </source>
</evidence>
<comment type="caution">
    <text evidence="1">The sequence shown here is derived from an EMBL/GenBank/DDBJ whole genome shotgun (WGS) entry which is preliminary data.</text>
</comment>
<dbReference type="EMBL" id="BAABFL010000367">
    <property type="protein sequence ID" value="GAA4650147.1"/>
    <property type="molecule type" value="Genomic_DNA"/>
</dbReference>